<dbReference type="PANTHER" id="PTHR43327">
    <property type="entry name" value="STOMATIN-LIKE PROTEIN 2, MITOCHONDRIAL"/>
    <property type="match status" value="1"/>
</dbReference>
<keyword evidence="6" id="KW-0472">Membrane</keyword>
<dbReference type="STRING" id="104623.Ser39006_01751"/>
<protein>
    <recommendedName>
        <fullName evidence="3">Protein QmcA</fullName>
    </recommendedName>
</protein>
<dbReference type="PANTHER" id="PTHR43327:SF10">
    <property type="entry name" value="STOMATIN-LIKE PROTEIN 2, MITOCHONDRIAL"/>
    <property type="match status" value="1"/>
</dbReference>
<dbReference type="InterPro" id="IPR001972">
    <property type="entry name" value="Stomatin_HflK_fam"/>
</dbReference>
<organism evidence="9 10">
    <name type="scientific">Serratia sp. (strain ATCC 39006)</name>
    <name type="common">Prodigiosinella confusarubida</name>
    <dbReference type="NCBI Taxonomy" id="104623"/>
    <lineage>
        <taxon>Bacteria</taxon>
        <taxon>Pseudomonadati</taxon>
        <taxon>Pseudomonadota</taxon>
        <taxon>Gammaproteobacteria</taxon>
        <taxon>Enterobacterales</taxon>
        <taxon>Pectobacteriaceae</taxon>
        <taxon>Prodigiosinella</taxon>
    </lineage>
</organism>
<dbReference type="InterPro" id="IPR050710">
    <property type="entry name" value="Band7/mec-2_domain"/>
</dbReference>
<evidence type="ECO:0000256" key="4">
    <source>
        <dbReference type="ARBA" id="ARBA00022692"/>
    </source>
</evidence>
<sequence>MFTFIPVVIFVALIIVWSGIKIVPQGYQWTVERFGRYTRTLMPGLNLVVPFMDRIGRKINMMEQVLDIPSQEIISRDNANVAIDAVCFIQVIDPARAAYEVSNLEQAIVNLTMTNFRTVLGSMELDEMLSQRDSINTRLLHIVDEATNPWGIKITRIEIRDVRPPAELIAAMNAQMKAERNKRADILEAEGIRQAAILKAEGEKQSQILNAEGLRQSAFLEAEARERAAEAEARATQMVSEAIAAGNIQAINYFVAQKYTDALKTIGSASNSKVIMMPLEASNLMGAIGGITELIKNSQDNRGQ</sequence>
<reference evidence="8 11" key="3">
    <citation type="submission" date="2017-11" db="EMBL/GenBank/DDBJ databases">
        <title>Complete genome sequence of Serratia sp. ATCC 39006 LacA.</title>
        <authorList>
            <person name="Hampton H.G."/>
            <person name="Jackson S.A."/>
            <person name="Jauregui R."/>
            <person name="Poulter G.T.M."/>
            <person name="Salmond G.P.C."/>
            <person name="Fineran P.C."/>
        </authorList>
    </citation>
    <scope>NUCLEOTIDE SEQUENCE [LARGE SCALE GENOMIC DNA]</scope>
    <source>
        <strain evidence="8 11">ATCC 39006</strain>
    </source>
</reference>
<reference evidence="9 10" key="1">
    <citation type="journal article" date="2013" name="Genome Announc.">
        <title>Draft genome sequence of Serratia sp. strain ATCC 39006, a model bacterium for analysis of the biosynthesis and regulation of prodigiosin, a carbapenem, and gas vesicles.</title>
        <authorList>
            <person name="Fineran P.C."/>
            <person name="Iglesias Cans M.C."/>
            <person name="Ramsay J.P."/>
            <person name="Wilf N.M."/>
            <person name="Cossyleon D."/>
            <person name="McNeil M.B."/>
            <person name="Williamson N.R."/>
            <person name="Monson R.E."/>
            <person name="Becher S.A."/>
            <person name="Stanton J.A."/>
            <person name="Brugger K."/>
            <person name="Brown S.D."/>
            <person name="Salmond G.P."/>
        </authorList>
    </citation>
    <scope>NUCLEOTIDE SEQUENCE [LARGE SCALE GENOMIC DNA]</scope>
    <source>
        <strain evidence="9">ATCC 39006</strain>
        <strain evidence="10">ATCC 39006 / SC 11482</strain>
    </source>
</reference>
<gene>
    <name evidence="8" type="ORF">CWC46_18740</name>
    <name evidence="9" type="ORF">Ser39006_018740</name>
</gene>
<evidence type="ECO:0000313" key="11">
    <source>
        <dbReference type="Proteomes" id="UP000233778"/>
    </source>
</evidence>
<evidence type="ECO:0000259" key="7">
    <source>
        <dbReference type="SMART" id="SM00244"/>
    </source>
</evidence>
<dbReference type="Proteomes" id="UP000017700">
    <property type="component" value="Chromosome"/>
</dbReference>
<keyword evidence="5" id="KW-1133">Transmembrane helix</keyword>
<dbReference type="FunFam" id="3.30.479.30:FF:000006">
    <property type="entry name" value="SPFH/Band 7/PHB domain protein"/>
    <property type="match status" value="1"/>
</dbReference>
<feature type="domain" description="Band 7" evidence="7">
    <location>
        <begin position="18"/>
        <end position="176"/>
    </location>
</feature>
<dbReference type="EMBL" id="CP025084">
    <property type="protein sequence ID" value="AUH05983.1"/>
    <property type="molecule type" value="Genomic_DNA"/>
</dbReference>
<dbReference type="SUPFAM" id="SSF117892">
    <property type="entry name" value="Band 7/SPFH domain"/>
    <property type="match status" value="1"/>
</dbReference>
<dbReference type="PRINTS" id="PR00721">
    <property type="entry name" value="STOMATIN"/>
</dbReference>
<reference evidence="9" key="2">
    <citation type="submission" date="2013-09" db="EMBL/GenBank/DDBJ databases">
        <authorList>
            <person name="Wang G."/>
            <person name="Yang Y."/>
            <person name="Su Y."/>
        </authorList>
    </citation>
    <scope>NUCLEOTIDE SEQUENCE</scope>
    <source>
        <strain evidence="9">ATCC 39006</strain>
    </source>
</reference>
<proteinExistence type="inferred from homology"/>
<evidence type="ECO:0000256" key="6">
    <source>
        <dbReference type="ARBA" id="ARBA00023136"/>
    </source>
</evidence>
<dbReference type="OrthoDB" id="9809197at2"/>
<keyword evidence="4" id="KW-0812">Transmembrane</keyword>
<dbReference type="SMART" id="SM00244">
    <property type="entry name" value="PHB"/>
    <property type="match status" value="1"/>
</dbReference>
<dbReference type="Gene3D" id="3.30.479.30">
    <property type="entry name" value="Band 7 domain"/>
    <property type="match status" value="1"/>
</dbReference>
<dbReference type="KEGG" id="sera:Ser39006_018740"/>
<dbReference type="Proteomes" id="UP000233778">
    <property type="component" value="Chromosome"/>
</dbReference>
<evidence type="ECO:0000313" key="10">
    <source>
        <dbReference type="Proteomes" id="UP000017700"/>
    </source>
</evidence>
<dbReference type="InterPro" id="IPR036013">
    <property type="entry name" value="Band_7/SPFH_dom_sf"/>
</dbReference>
<dbReference type="GO" id="GO:0016020">
    <property type="term" value="C:membrane"/>
    <property type="evidence" value="ECO:0007669"/>
    <property type="project" value="UniProtKB-SubCell"/>
</dbReference>
<comment type="similarity">
    <text evidence="2">Belongs to the band 7/mec-2 family.</text>
</comment>
<accession>A0A2I5TAQ6</accession>
<keyword evidence="10" id="KW-1185">Reference proteome</keyword>
<evidence type="ECO:0000256" key="5">
    <source>
        <dbReference type="ARBA" id="ARBA00022989"/>
    </source>
</evidence>
<name>A0A2I5TAQ6_SERS3</name>
<dbReference type="EMBL" id="CP025085">
    <property type="protein sequence ID" value="AUH01660.1"/>
    <property type="molecule type" value="Genomic_DNA"/>
</dbReference>
<comment type="subcellular location">
    <subcellularLocation>
        <location evidence="1">Membrane</location>
        <topology evidence="1">Single-pass membrane protein</topology>
    </subcellularLocation>
</comment>
<dbReference type="AlphaFoldDB" id="A0A2I5TAQ6"/>
<dbReference type="InterPro" id="IPR001107">
    <property type="entry name" value="Band_7"/>
</dbReference>
<evidence type="ECO:0000313" key="9">
    <source>
        <dbReference type="EMBL" id="AUH05983.1"/>
    </source>
</evidence>
<dbReference type="InterPro" id="IPR018080">
    <property type="entry name" value="Band_7/stomatin-like_CS"/>
</dbReference>
<dbReference type="Pfam" id="PF01145">
    <property type="entry name" value="Band_7"/>
    <property type="match status" value="1"/>
</dbReference>
<reference evidence="9" key="4">
    <citation type="submission" date="2017-11" db="EMBL/GenBank/DDBJ databases">
        <title>Complete genome sequence of Serratia sp. ATCC 39006.</title>
        <authorList>
            <person name="Hampton H.G."/>
            <person name="Jackson S.A."/>
            <person name="Jauregui R."/>
            <person name="Poulter G.T.M."/>
            <person name="Salmond G.P.C."/>
            <person name="Fineran P.C."/>
        </authorList>
    </citation>
    <scope>NUCLEOTIDE SEQUENCE</scope>
    <source>
        <strain evidence="9">ATCC 39006</strain>
    </source>
</reference>
<dbReference type="CDD" id="cd08829">
    <property type="entry name" value="SPFH_paraslipin"/>
    <property type="match status" value="1"/>
</dbReference>
<evidence type="ECO:0000313" key="8">
    <source>
        <dbReference type="EMBL" id="AUH01660.1"/>
    </source>
</evidence>
<evidence type="ECO:0000256" key="3">
    <source>
        <dbReference type="ARBA" id="ARBA00017055"/>
    </source>
</evidence>
<evidence type="ECO:0000256" key="1">
    <source>
        <dbReference type="ARBA" id="ARBA00004167"/>
    </source>
</evidence>
<dbReference type="PROSITE" id="PS01270">
    <property type="entry name" value="BAND_7"/>
    <property type="match status" value="1"/>
</dbReference>
<dbReference type="RefSeq" id="WP_021015018.1">
    <property type="nucleotide sequence ID" value="NZ_CP025084.1"/>
</dbReference>
<dbReference type="KEGG" id="serq:CWC46_18740"/>
<evidence type="ECO:0000256" key="2">
    <source>
        <dbReference type="ARBA" id="ARBA00008164"/>
    </source>
</evidence>